<dbReference type="FunFam" id="3.60.10.10:FF:000018">
    <property type="entry name" value="2',5'-phosphodiesterase 12"/>
    <property type="match status" value="1"/>
</dbReference>
<evidence type="ECO:0000256" key="2">
    <source>
        <dbReference type="ARBA" id="ARBA00004305"/>
    </source>
</evidence>
<dbReference type="Pfam" id="PF21171">
    <property type="entry name" value="PDE12-like_N"/>
    <property type="match status" value="1"/>
</dbReference>
<dbReference type="EMBL" id="JAXCGZ010023145">
    <property type="protein sequence ID" value="KAK7016428.1"/>
    <property type="molecule type" value="Genomic_DNA"/>
</dbReference>
<dbReference type="SUPFAM" id="SSF56219">
    <property type="entry name" value="DNase I-like"/>
    <property type="match status" value="1"/>
</dbReference>
<dbReference type="Pfam" id="PF03372">
    <property type="entry name" value="Exo_endo_phos"/>
    <property type="match status" value="1"/>
</dbReference>
<keyword evidence="3" id="KW-0597">Phosphoprotein</keyword>
<proteinExistence type="predicted"/>
<dbReference type="PANTHER" id="PTHR12121:SF37">
    <property type="entry name" value="2',5'-PHOSPHODIESTERASE 12"/>
    <property type="match status" value="1"/>
</dbReference>
<feature type="domain" description="2',5'-phosphodiesterase 12-like N-terminal" evidence="15">
    <location>
        <begin position="158"/>
        <end position="259"/>
    </location>
</feature>
<evidence type="ECO:0000256" key="5">
    <source>
        <dbReference type="ARBA" id="ARBA00022722"/>
    </source>
</evidence>
<gene>
    <name evidence="16" type="primary">PDE12</name>
    <name evidence="16" type="ORF">SK128_021085</name>
</gene>
<dbReference type="InterPro" id="IPR005135">
    <property type="entry name" value="Endo/exonuclease/phosphatase"/>
</dbReference>
<evidence type="ECO:0000256" key="8">
    <source>
        <dbReference type="ARBA" id="ARBA00022839"/>
    </source>
</evidence>
<feature type="domain" description="Endonuclease/exonuclease/phosphatase" evidence="14">
    <location>
        <begin position="290"/>
        <end position="598"/>
    </location>
</feature>
<dbReference type="InterPro" id="IPR050410">
    <property type="entry name" value="CCR4/nocturin_mRNA_transcr"/>
</dbReference>
<accession>A0AAN8WGV9</accession>
<evidence type="ECO:0000256" key="11">
    <source>
        <dbReference type="ARBA" id="ARBA00023128"/>
    </source>
</evidence>
<keyword evidence="10" id="KW-0809">Transit peptide</keyword>
<evidence type="ECO:0000256" key="13">
    <source>
        <dbReference type="ARBA" id="ARBA00083541"/>
    </source>
</evidence>
<dbReference type="GO" id="GO:0004519">
    <property type="term" value="F:endonuclease activity"/>
    <property type="evidence" value="ECO:0007669"/>
    <property type="project" value="UniProtKB-KW"/>
</dbReference>
<dbReference type="AlphaFoldDB" id="A0AAN8WGV9"/>
<evidence type="ECO:0000259" key="15">
    <source>
        <dbReference type="Pfam" id="PF21171"/>
    </source>
</evidence>
<keyword evidence="6" id="KW-0479">Metal-binding</keyword>
<dbReference type="PANTHER" id="PTHR12121">
    <property type="entry name" value="CARBON CATABOLITE REPRESSOR PROTEIN 4"/>
    <property type="match status" value="1"/>
</dbReference>
<dbReference type="Gene3D" id="3.60.10.10">
    <property type="entry name" value="Endonuclease/exonuclease/phosphatase"/>
    <property type="match status" value="1"/>
</dbReference>
<dbReference type="Proteomes" id="UP001381693">
    <property type="component" value="Unassembled WGS sequence"/>
</dbReference>
<name>A0AAN8WGV9_HALRR</name>
<dbReference type="GO" id="GO:0000288">
    <property type="term" value="P:nuclear-transcribed mRNA catabolic process, deadenylation-dependent decay"/>
    <property type="evidence" value="ECO:0007669"/>
    <property type="project" value="TreeGrafter"/>
</dbReference>
<evidence type="ECO:0000256" key="12">
    <source>
        <dbReference type="ARBA" id="ARBA00072755"/>
    </source>
</evidence>
<dbReference type="InterPro" id="IPR048821">
    <property type="entry name" value="PDE12-like_N"/>
</dbReference>
<evidence type="ECO:0000256" key="3">
    <source>
        <dbReference type="ARBA" id="ARBA00022553"/>
    </source>
</evidence>
<keyword evidence="4" id="KW-0507">mRNA processing</keyword>
<evidence type="ECO:0000256" key="7">
    <source>
        <dbReference type="ARBA" id="ARBA00022801"/>
    </source>
</evidence>
<comment type="cofactor">
    <cofactor evidence="1">
        <name>Mg(2+)</name>
        <dbReference type="ChEBI" id="CHEBI:18420"/>
    </cofactor>
</comment>
<evidence type="ECO:0000256" key="10">
    <source>
        <dbReference type="ARBA" id="ARBA00022946"/>
    </source>
</evidence>
<sequence length="610" mass="69898">MLYLARLRMVLRRKVVKSSLKFAQNRRLFSYMTRVYAMEPKRVLVFYEEGSESVDISFRYMNEARQIDRIFNLKRKKEEEIAAVLNRMSANISNVGNKKKKKKEVPSELVPVGMVATSPPNSSHSLPGETSCFDAFVQYAMNHNLVIGGENYFLDVNPPVVQRAELPKCIMAGFSLSVSRLKTLYCDKDLCTFQWFKSDLKFDSVKDAQGRLNSIKWLEKGKGYIMEITNEDIGSLIKVAITPCLNERSGEPVEILSPALVSAGPGECPFDRRHQYTKEYAGEKCLRVISYNILADLYASTEKARTYLFATCPPYAMDIDYRKQLLLKEILGYNGDIICLQEVDEKVFEYDLEPVLKSRGYESCYDAKGGQVSEGIAMIFQKSKLRLLERNRFVLSEELQTNVLFKEIWEKLQCNKTLKERIEQRSTTFQVSIMESVEDPNKLLVIGNTHLYFHPNADHIRMLQGGICMQILKQVICLYQAKHPEKDIGLLFCGDFNSTPEFGIFRFLTTQFVSTDDVDWNSCPEELIKGIELHHDFEMDSACGCPPYTNYTVGFNGCLDYIFYQTDKFTVKQVIPMPSHEEVIENIALPSIVFPSDHIPLIADLEFRSS</sequence>
<keyword evidence="16" id="KW-0255">Endonuclease</keyword>
<dbReference type="InterPro" id="IPR036691">
    <property type="entry name" value="Endo/exonu/phosph_ase_sf"/>
</dbReference>
<evidence type="ECO:0000259" key="14">
    <source>
        <dbReference type="Pfam" id="PF03372"/>
    </source>
</evidence>
<dbReference type="GO" id="GO:0004535">
    <property type="term" value="F:poly(A)-specific ribonuclease activity"/>
    <property type="evidence" value="ECO:0007669"/>
    <property type="project" value="UniProtKB-ARBA"/>
</dbReference>
<keyword evidence="7 16" id="KW-0378">Hydrolase</keyword>
<keyword evidence="9" id="KW-0460">Magnesium</keyword>
<dbReference type="GO" id="GO:0005759">
    <property type="term" value="C:mitochondrial matrix"/>
    <property type="evidence" value="ECO:0007669"/>
    <property type="project" value="UniProtKB-SubCell"/>
</dbReference>
<evidence type="ECO:0000313" key="16">
    <source>
        <dbReference type="EMBL" id="KAK7016428.1"/>
    </source>
</evidence>
<dbReference type="GO" id="GO:0046872">
    <property type="term" value="F:metal ion binding"/>
    <property type="evidence" value="ECO:0007669"/>
    <property type="project" value="UniProtKB-KW"/>
</dbReference>
<evidence type="ECO:0000256" key="1">
    <source>
        <dbReference type="ARBA" id="ARBA00001946"/>
    </source>
</evidence>
<keyword evidence="8" id="KW-0269">Exonuclease</keyword>
<evidence type="ECO:0000256" key="6">
    <source>
        <dbReference type="ARBA" id="ARBA00022723"/>
    </source>
</evidence>
<comment type="subcellular location">
    <subcellularLocation>
        <location evidence="2">Mitochondrion matrix</location>
    </subcellularLocation>
</comment>
<reference evidence="16 17" key="1">
    <citation type="submission" date="2023-11" db="EMBL/GenBank/DDBJ databases">
        <title>Halocaridina rubra genome assembly.</title>
        <authorList>
            <person name="Smith C."/>
        </authorList>
    </citation>
    <scope>NUCLEOTIDE SEQUENCE [LARGE SCALE GENOMIC DNA]</scope>
    <source>
        <strain evidence="16">EP-1</strain>
        <tissue evidence="16">Whole</tissue>
    </source>
</reference>
<evidence type="ECO:0000256" key="9">
    <source>
        <dbReference type="ARBA" id="ARBA00022842"/>
    </source>
</evidence>
<organism evidence="16 17">
    <name type="scientific">Halocaridina rubra</name>
    <name type="common">Hawaiian red shrimp</name>
    <dbReference type="NCBI Taxonomy" id="373956"/>
    <lineage>
        <taxon>Eukaryota</taxon>
        <taxon>Metazoa</taxon>
        <taxon>Ecdysozoa</taxon>
        <taxon>Arthropoda</taxon>
        <taxon>Crustacea</taxon>
        <taxon>Multicrustacea</taxon>
        <taxon>Malacostraca</taxon>
        <taxon>Eumalacostraca</taxon>
        <taxon>Eucarida</taxon>
        <taxon>Decapoda</taxon>
        <taxon>Pleocyemata</taxon>
        <taxon>Caridea</taxon>
        <taxon>Atyoidea</taxon>
        <taxon>Atyidae</taxon>
        <taxon>Halocaridina</taxon>
    </lineage>
</organism>
<evidence type="ECO:0000313" key="17">
    <source>
        <dbReference type="Proteomes" id="UP001381693"/>
    </source>
</evidence>
<comment type="caution">
    <text evidence="16">The sequence shown here is derived from an EMBL/GenBank/DDBJ whole genome shotgun (WGS) entry which is preliminary data.</text>
</comment>
<evidence type="ECO:0000256" key="4">
    <source>
        <dbReference type="ARBA" id="ARBA00022664"/>
    </source>
</evidence>
<keyword evidence="17" id="KW-1185">Reference proteome</keyword>
<protein>
    <recommendedName>
        <fullName evidence="12">2',5'-phosphodiesterase 12</fullName>
    </recommendedName>
    <alternativeName>
        <fullName evidence="13">Mitochondrial deadenylase</fullName>
    </alternativeName>
</protein>
<keyword evidence="5" id="KW-0540">Nuclease</keyword>
<dbReference type="GO" id="GO:0006397">
    <property type="term" value="P:mRNA processing"/>
    <property type="evidence" value="ECO:0007669"/>
    <property type="project" value="UniProtKB-KW"/>
</dbReference>
<keyword evidence="11" id="KW-0496">Mitochondrion</keyword>